<dbReference type="KEGG" id="ptq:P700755_002137"/>
<dbReference type="EMBL" id="CP003879">
    <property type="protein sequence ID" value="AFU68928.1"/>
    <property type="molecule type" value="Genomic_DNA"/>
</dbReference>
<feature type="compositionally biased region" description="Polar residues" evidence="2">
    <location>
        <begin position="71"/>
        <end position="81"/>
    </location>
</feature>
<reference evidence="5" key="2">
    <citation type="submission" date="2012-09" db="EMBL/GenBank/DDBJ databases">
        <title>The complete sequence of Psychroflexus torquis an extreme psychrophile from sea-ice that is stimulated by light.</title>
        <authorList>
            <person name="Feng S."/>
            <person name="Powell S.M."/>
            <person name="Bowman J.P."/>
        </authorList>
    </citation>
    <scope>NUCLEOTIDE SEQUENCE [LARGE SCALE GENOMIC DNA]</scope>
    <source>
        <strain evidence="5">ATCC 700755</strain>
    </source>
</reference>
<dbReference type="NCBIfam" id="NF033517">
    <property type="entry name" value="transpos_IS66"/>
    <property type="match status" value="1"/>
</dbReference>
<reference evidence="5" key="1">
    <citation type="submission" date="2006-03" db="EMBL/GenBank/DDBJ databases">
        <authorList>
            <person name="Bowman J."/>
            <person name="Ferriera S."/>
            <person name="Johnson J."/>
            <person name="Kravitz S."/>
            <person name="Halpern A."/>
            <person name="Remington K."/>
            <person name="Beeson K."/>
            <person name="Tran B."/>
            <person name="Rogers Y.-H."/>
            <person name="Friedman R."/>
            <person name="Venter J.C."/>
        </authorList>
    </citation>
    <scope>NUCLEOTIDE SEQUENCE [LARGE SCALE GENOMIC DNA]</scope>
    <source>
        <strain evidence="5">ATCC 700755</strain>
    </source>
</reference>
<feature type="domain" description="Transposase IS66 central" evidence="3">
    <location>
        <begin position="191"/>
        <end position="453"/>
    </location>
</feature>
<dbReference type="InterPro" id="IPR004291">
    <property type="entry name" value="Transposase_IS66_central"/>
</dbReference>
<feature type="coiled-coil region" evidence="1">
    <location>
        <begin position="17"/>
        <end position="44"/>
    </location>
</feature>
<accession>K4IGK6</accession>
<keyword evidence="1" id="KW-0175">Coiled coil</keyword>
<dbReference type="Pfam" id="PF03050">
    <property type="entry name" value="DDE_Tnp_IS66"/>
    <property type="match status" value="1"/>
</dbReference>
<dbReference type="Proteomes" id="UP000008514">
    <property type="component" value="Chromosome"/>
</dbReference>
<dbReference type="eggNOG" id="COG4467">
    <property type="taxonomic scope" value="Bacteria"/>
</dbReference>
<dbReference type="AlphaFoldDB" id="K4IGK6"/>
<feature type="region of interest" description="Disordered" evidence="2">
    <location>
        <begin position="67"/>
        <end position="116"/>
    </location>
</feature>
<evidence type="ECO:0000259" key="3">
    <source>
        <dbReference type="Pfam" id="PF03050"/>
    </source>
</evidence>
<dbReference type="OrthoDB" id="151215at2"/>
<protein>
    <submittedName>
        <fullName evidence="5">Transposase, IS66/ISBst12 family</fullName>
    </submittedName>
</protein>
<feature type="domain" description="DUF6444" evidence="4">
    <location>
        <begin position="35"/>
        <end position="113"/>
    </location>
</feature>
<dbReference type="PANTHER" id="PTHR33678">
    <property type="entry name" value="BLL1576 PROTEIN"/>
    <property type="match status" value="1"/>
</dbReference>
<keyword evidence="6" id="KW-1185">Reference proteome</keyword>
<organism evidence="5 6">
    <name type="scientific">Psychroflexus torquis (strain ATCC 700755 / CIP 106069 / ACAM 623)</name>
    <dbReference type="NCBI Taxonomy" id="313595"/>
    <lineage>
        <taxon>Bacteria</taxon>
        <taxon>Pseudomonadati</taxon>
        <taxon>Bacteroidota</taxon>
        <taxon>Flavobacteriia</taxon>
        <taxon>Flavobacteriales</taxon>
        <taxon>Flavobacteriaceae</taxon>
        <taxon>Psychroflexus</taxon>
    </lineage>
</organism>
<evidence type="ECO:0000256" key="2">
    <source>
        <dbReference type="SAM" id="MobiDB-lite"/>
    </source>
</evidence>
<dbReference type="HOGENOM" id="CLU_039294_0_0_10"/>
<name>K4IGK6_PSYTT</name>
<evidence type="ECO:0000256" key="1">
    <source>
        <dbReference type="SAM" id="Coils"/>
    </source>
</evidence>
<dbReference type="PANTHER" id="PTHR33678:SF2">
    <property type="match status" value="1"/>
</dbReference>
<dbReference type="InterPro" id="IPR045618">
    <property type="entry name" value="DUF6444"/>
</dbReference>
<gene>
    <name evidence="5" type="ordered locus">P700755_002137</name>
</gene>
<evidence type="ECO:0000259" key="4">
    <source>
        <dbReference type="Pfam" id="PF20042"/>
    </source>
</evidence>
<evidence type="ECO:0000313" key="5">
    <source>
        <dbReference type="EMBL" id="AFU68928.1"/>
    </source>
</evidence>
<evidence type="ECO:0000313" key="6">
    <source>
        <dbReference type="Proteomes" id="UP000008514"/>
    </source>
</evidence>
<sequence length="488" mass="56300">MSIKPTYQELYATFTSLARQVNELEGLANQNQALIQENQGLIKENRGIIKQNQLLLKENRQLKDKLFTYENPKNSRNSSMPPSKDENHPKPNQSLRKSSDRKVGGQKGRKGKTLEMTAHPDEIIELVPDYCTSCGNALQDFSPQKEQSRQIVDIPPIKAVFKEYQTFSKICNCGCTSTADFPSGVNTSISYGENIEGLVAYFHARQFLPFARMQEVFNAVFNIHISEGGIHCLLNRFSDKTKPIYEIIKQRVCNSTVIGADETGVKVNRSKHWFWTWQTPNLTYITHSRNRKGETVTTHFPNGFPNSTLVHDGWKPHLNTFAKNHQSCLPHLQRRLNYLNLKYKSATWGLDFSKLLYDALELKKTLPFQNKEYTIERAKIIQKLQCLLEKPPDKTHKELFSFYKRMRRERQHLFTFLFLENVPADNNASERAIRNVKVKQKISGQFKIEQAAQNFAQIRSVIDTIIKNGLNVLDELALIAKFEFQRVD</sequence>
<dbReference type="Pfam" id="PF20042">
    <property type="entry name" value="DUF6444"/>
    <property type="match status" value="1"/>
</dbReference>
<dbReference type="InterPro" id="IPR052344">
    <property type="entry name" value="Transposase-related"/>
</dbReference>
<dbReference type="RefSeq" id="WP_015024507.1">
    <property type="nucleotide sequence ID" value="NC_018721.1"/>
</dbReference>
<proteinExistence type="predicted"/>
<dbReference type="STRING" id="313595.P700755_002137"/>